<dbReference type="InterPro" id="IPR036388">
    <property type="entry name" value="WH-like_DNA-bd_sf"/>
</dbReference>
<dbReference type="GO" id="GO:0003677">
    <property type="term" value="F:DNA binding"/>
    <property type="evidence" value="ECO:0007669"/>
    <property type="project" value="UniProtKB-KW"/>
</dbReference>
<dbReference type="PROSITE" id="PS50995">
    <property type="entry name" value="HTH_MARR_2"/>
    <property type="match status" value="1"/>
</dbReference>
<dbReference type="Pfam" id="PF12802">
    <property type="entry name" value="MarR_2"/>
    <property type="match status" value="1"/>
</dbReference>
<proteinExistence type="predicted"/>
<dbReference type="GO" id="GO:0006950">
    <property type="term" value="P:response to stress"/>
    <property type="evidence" value="ECO:0007669"/>
    <property type="project" value="TreeGrafter"/>
</dbReference>
<dbReference type="PANTHER" id="PTHR33164">
    <property type="entry name" value="TRANSCRIPTIONAL REGULATOR, MARR FAMILY"/>
    <property type="match status" value="1"/>
</dbReference>
<keyword evidence="3" id="KW-0804">Transcription</keyword>
<keyword evidence="2" id="KW-0238">DNA-binding</keyword>
<keyword evidence="6" id="KW-1185">Reference proteome</keyword>
<dbReference type="InterPro" id="IPR023187">
    <property type="entry name" value="Tscrpt_reg_MarR-type_CS"/>
</dbReference>
<dbReference type="GO" id="GO:0003700">
    <property type="term" value="F:DNA-binding transcription factor activity"/>
    <property type="evidence" value="ECO:0007669"/>
    <property type="project" value="InterPro"/>
</dbReference>
<dbReference type="RefSeq" id="WP_168106201.1">
    <property type="nucleotide sequence ID" value="NZ_VTOX01000001.1"/>
</dbReference>
<evidence type="ECO:0000259" key="4">
    <source>
        <dbReference type="PROSITE" id="PS50995"/>
    </source>
</evidence>
<dbReference type="PANTHER" id="PTHR33164:SF89">
    <property type="entry name" value="MARR FAMILY REGULATORY PROTEIN"/>
    <property type="match status" value="1"/>
</dbReference>
<dbReference type="InterPro" id="IPR039422">
    <property type="entry name" value="MarR/SlyA-like"/>
</dbReference>
<name>A0A7X6I5C7_9BURK</name>
<feature type="domain" description="HTH marR-type" evidence="4">
    <location>
        <begin position="22"/>
        <end position="158"/>
    </location>
</feature>
<dbReference type="SUPFAM" id="SSF46785">
    <property type="entry name" value="Winged helix' DNA-binding domain"/>
    <property type="match status" value="1"/>
</dbReference>
<evidence type="ECO:0000256" key="3">
    <source>
        <dbReference type="ARBA" id="ARBA00023163"/>
    </source>
</evidence>
<dbReference type="PROSITE" id="PS01117">
    <property type="entry name" value="HTH_MARR_1"/>
    <property type="match status" value="1"/>
</dbReference>
<dbReference type="AlphaFoldDB" id="A0A7X6I5C7"/>
<evidence type="ECO:0000256" key="2">
    <source>
        <dbReference type="ARBA" id="ARBA00023125"/>
    </source>
</evidence>
<evidence type="ECO:0000256" key="1">
    <source>
        <dbReference type="ARBA" id="ARBA00023015"/>
    </source>
</evidence>
<gene>
    <name evidence="5" type="ORF">RAMLITH_05060</name>
</gene>
<evidence type="ECO:0000313" key="6">
    <source>
        <dbReference type="Proteomes" id="UP000521868"/>
    </source>
</evidence>
<dbReference type="InterPro" id="IPR036390">
    <property type="entry name" value="WH_DNA-bd_sf"/>
</dbReference>
<dbReference type="Proteomes" id="UP000521868">
    <property type="component" value="Unassembled WGS sequence"/>
</dbReference>
<evidence type="ECO:0000313" key="5">
    <source>
        <dbReference type="EMBL" id="NKE65181.1"/>
    </source>
</evidence>
<accession>A0A7X6I5C7</accession>
<comment type="caution">
    <text evidence="5">The sequence shown here is derived from an EMBL/GenBank/DDBJ whole genome shotgun (WGS) entry which is preliminary data.</text>
</comment>
<dbReference type="PRINTS" id="PR00598">
    <property type="entry name" value="HTHMARR"/>
</dbReference>
<sequence length="160" mass="17185">MNAARERAAEPTAAVAVDEVDAAYLESLIGYNARRAALAMIGAFLPGMAAFDLRPVDFSVLSLVLHNPGITSRQLCATLGILPPNLVGLVGTLERRGLVLRQPHPTDRRAMGLHLTAPGRALMRKAERTAAGIEAAVASRLSPAEARTLIRLLRKVYLDR</sequence>
<organism evidence="5 6">
    <name type="scientific">Ramlibacter lithotrophicus</name>
    <dbReference type="NCBI Taxonomy" id="2606681"/>
    <lineage>
        <taxon>Bacteria</taxon>
        <taxon>Pseudomonadati</taxon>
        <taxon>Pseudomonadota</taxon>
        <taxon>Betaproteobacteria</taxon>
        <taxon>Burkholderiales</taxon>
        <taxon>Comamonadaceae</taxon>
        <taxon>Ramlibacter</taxon>
    </lineage>
</organism>
<dbReference type="SMART" id="SM00347">
    <property type="entry name" value="HTH_MARR"/>
    <property type="match status" value="1"/>
</dbReference>
<dbReference type="EMBL" id="VTOX01000001">
    <property type="protein sequence ID" value="NKE65181.1"/>
    <property type="molecule type" value="Genomic_DNA"/>
</dbReference>
<reference evidence="5 6" key="1">
    <citation type="journal article" date="2020" name="Nature">
        <title>Bacterial chemolithoautotrophy via manganese oxidation.</title>
        <authorList>
            <person name="Yu H."/>
            <person name="Leadbetter J.R."/>
        </authorList>
    </citation>
    <scope>NUCLEOTIDE SEQUENCE [LARGE SCALE GENOMIC DNA]</scope>
    <source>
        <strain evidence="5 6">RBP-1</strain>
    </source>
</reference>
<dbReference type="InterPro" id="IPR000835">
    <property type="entry name" value="HTH_MarR-typ"/>
</dbReference>
<dbReference type="Gene3D" id="1.10.10.10">
    <property type="entry name" value="Winged helix-like DNA-binding domain superfamily/Winged helix DNA-binding domain"/>
    <property type="match status" value="1"/>
</dbReference>
<keyword evidence="1" id="KW-0805">Transcription regulation</keyword>
<protein>
    <submittedName>
        <fullName evidence="5">MarR family transcriptional regulator</fullName>
    </submittedName>
</protein>